<reference evidence="1 2" key="1">
    <citation type="journal article" date="2018" name="Syst. Appl. Microbiol.">
        <title>Abditibacterium utsteinense sp. nov., the first cultivated member of candidate phylum FBP, isolated from ice-free Antarctic soil samples.</title>
        <authorList>
            <person name="Tahon G."/>
            <person name="Tytgat B."/>
            <person name="Lebbe L."/>
            <person name="Carlier A."/>
            <person name="Willems A."/>
        </authorList>
    </citation>
    <scope>NUCLEOTIDE SEQUENCE [LARGE SCALE GENOMIC DNA]</scope>
    <source>
        <strain evidence="1 2">LMG 29911</strain>
    </source>
</reference>
<accession>A0A2S8SPR7</accession>
<name>A0A2S8SPR7_9BACT</name>
<dbReference type="EMBL" id="NIGF01000021">
    <property type="protein sequence ID" value="PQV62792.1"/>
    <property type="molecule type" value="Genomic_DNA"/>
</dbReference>
<evidence type="ECO:0000313" key="2">
    <source>
        <dbReference type="Proteomes" id="UP000237684"/>
    </source>
</evidence>
<dbReference type="RefSeq" id="WP_106381032.1">
    <property type="nucleotide sequence ID" value="NZ_NIGF01000021.1"/>
</dbReference>
<organism evidence="1 2">
    <name type="scientific">Abditibacterium utsteinense</name>
    <dbReference type="NCBI Taxonomy" id="1960156"/>
    <lineage>
        <taxon>Bacteria</taxon>
        <taxon>Pseudomonadati</taxon>
        <taxon>Abditibacteriota</taxon>
        <taxon>Abditibacteriia</taxon>
        <taxon>Abditibacteriales</taxon>
        <taxon>Abditibacteriaceae</taxon>
        <taxon>Abditibacterium</taxon>
    </lineage>
</organism>
<keyword evidence="2" id="KW-1185">Reference proteome</keyword>
<dbReference type="Proteomes" id="UP000237684">
    <property type="component" value="Unassembled WGS sequence"/>
</dbReference>
<sequence length="92" mass="10479">MSESYPAWVIETLAHDYGRRLALLQTSASESVERDGMSEEKQAAEVRSLILAIEKKSYQDAERHGLLDEEEWQRIAARIDAELFALKIKQSA</sequence>
<comment type="caution">
    <text evidence="1">The sequence shown here is derived from an EMBL/GenBank/DDBJ whole genome shotgun (WGS) entry which is preliminary data.</text>
</comment>
<gene>
    <name evidence="1" type="ORF">B1R32_1214</name>
</gene>
<protein>
    <recommendedName>
        <fullName evidence="3">Gas vesicle protein G</fullName>
    </recommendedName>
</protein>
<evidence type="ECO:0000313" key="1">
    <source>
        <dbReference type="EMBL" id="PQV62792.1"/>
    </source>
</evidence>
<dbReference type="InParanoid" id="A0A2S8SPR7"/>
<dbReference type="AlphaFoldDB" id="A0A2S8SPR7"/>
<proteinExistence type="predicted"/>
<evidence type="ECO:0008006" key="3">
    <source>
        <dbReference type="Google" id="ProtNLM"/>
    </source>
</evidence>